<feature type="domain" description="4Fe-4S ferredoxin-type" evidence="7">
    <location>
        <begin position="25"/>
        <end position="54"/>
    </location>
</feature>
<comment type="caution">
    <text evidence="8">The sequence shown here is derived from an EMBL/GenBank/DDBJ whole genome shotgun (WGS) entry which is preliminary data.</text>
</comment>
<dbReference type="InterPro" id="IPR017896">
    <property type="entry name" value="4Fe4S_Fe-S-bd"/>
</dbReference>
<feature type="domain" description="4Fe-4S ferredoxin-type" evidence="7">
    <location>
        <begin position="55"/>
        <end position="83"/>
    </location>
</feature>
<keyword evidence="6" id="KW-0411">Iron-sulfur</keyword>
<evidence type="ECO:0000256" key="1">
    <source>
        <dbReference type="ARBA" id="ARBA00001966"/>
    </source>
</evidence>
<dbReference type="EMBL" id="LIZX01000247">
    <property type="protein sequence ID" value="KPJ63061.1"/>
    <property type="molecule type" value="Genomic_DNA"/>
</dbReference>
<dbReference type="GO" id="GO:0046872">
    <property type="term" value="F:metal ion binding"/>
    <property type="evidence" value="ECO:0007669"/>
    <property type="project" value="UniProtKB-KW"/>
</dbReference>
<dbReference type="NCBIfam" id="TIGR02179">
    <property type="entry name" value="PorD_KorD"/>
    <property type="match status" value="1"/>
</dbReference>
<evidence type="ECO:0000256" key="4">
    <source>
        <dbReference type="ARBA" id="ARBA00022737"/>
    </source>
</evidence>
<gene>
    <name evidence="8" type="ORF">AMJ44_14815</name>
</gene>
<evidence type="ECO:0000313" key="9">
    <source>
        <dbReference type="Proteomes" id="UP000051861"/>
    </source>
</evidence>
<evidence type="ECO:0000256" key="3">
    <source>
        <dbReference type="ARBA" id="ARBA00022723"/>
    </source>
</evidence>
<keyword evidence="5" id="KW-0408">Iron</keyword>
<keyword evidence="2" id="KW-0004">4Fe-4S</keyword>
<keyword evidence="4" id="KW-0677">Repeat</keyword>
<name>A0A0S7XKT5_UNCSA</name>
<dbReference type="PROSITE" id="PS51379">
    <property type="entry name" value="4FE4S_FER_2"/>
    <property type="match status" value="2"/>
</dbReference>
<dbReference type="PROSITE" id="PS00198">
    <property type="entry name" value="4FE4S_FER_1"/>
    <property type="match status" value="1"/>
</dbReference>
<dbReference type="Gene3D" id="3.30.70.20">
    <property type="match status" value="1"/>
</dbReference>
<evidence type="ECO:0000256" key="2">
    <source>
        <dbReference type="ARBA" id="ARBA00022485"/>
    </source>
</evidence>
<keyword evidence="3" id="KW-0479">Metal-binding</keyword>
<dbReference type="PANTHER" id="PTHR43724">
    <property type="entry name" value="PYRUVATE SYNTHASE SUBUNIT PORD"/>
    <property type="match status" value="1"/>
</dbReference>
<dbReference type="InterPro" id="IPR017900">
    <property type="entry name" value="4Fe4S_Fe_S_CS"/>
</dbReference>
<dbReference type="Proteomes" id="UP000051861">
    <property type="component" value="Unassembled WGS sequence"/>
</dbReference>
<dbReference type="Pfam" id="PF13187">
    <property type="entry name" value="Fer4_9"/>
    <property type="match status" value="1"/>
</dbReference>
<accession>A0A0S7XKT5</accession>
<reference evidence="8 9" key="1">
    <citation type="journal article" date="2015" name="Microbiome">
        <title>Genomic resolution of linkages in carbon, nitrogen, and sulfur cycling among widespread estuary sediment bacteria.</title>
        <authorList>
            <person name="Baker B.J."/>
            <person name="Lazar C.S."/>
            <person name="Teske A.P."/>
            <person name="Dick G.J."/>
        </authorList>
    </citation>
    <scope>NUCLEOTIDE SEQUENCE [LARGE SCALE GENOMIC DNA]</scope>
    <source>
        <strain evidence="8">DG_54_3</strain>
    </source>
</reference>
<evidence type="ECO:0000313" key="8">
    <source>
        <dbReference type="EMBL" id="KPJ63061.1"/>
    </source>
</evidence>
<evidence type="ECO:0000256" key="6">
    <source>
        <dbReference type="ARBA" id="ARBA00023014"/>
    </source>
</evidence>
<keyword evidence="8" id="KW-0670">Pyruvate</keyword>
<evidence type="ECO:0000259" key="7">
    <source>
        <dbReference type="PROSITE" id="PS51379"/>
    </source>
</evidence>
<evidence type="ECO:0000256" key="5">
    <source>
        <dbReference type="ARBA" id="ARBA00023004"/>
    </source>
</evidence>
<sequence>MTKPEGIVVKPGSSKEYKTGSWRVKRPVFKHDKCNDCRICVMVCPDGVIFGEDKKYWADMDFCKGCGICAEECPVKDIEMVLEVR</sequence>
<organism evidence="8 9">
    <name type="scientific">candidate division WOR-1 bacterium DG_54_3</name>
    <dbReference type="NCBI Taxonomy" id="1703775"/>
    <lineage>
        <taxon>Bacteria</taxon>
        <taxon>Bacillati</taxon>
        <taxon>Saganbacteria</taxon>
    </lineage>
</organism>
<protein>
    <submittedName>
        <fullName evidence="8">Pyruvate synthase</fullName>
    </submittedName>
</protein>
<dbReference type="PANTHER" id="PTHR43724:SF1">
    <property type="entry name" value="PYRUVATE SYNTHASE SUBUNIT PORD"/>
    <property type="match status" value="1"/>
</dbReference>
<dbReference type="GO" id="GO:0016625">
    <property type="term" value="F:oxidoreductase activity, acting on the aldehyde or oxo group of donors, iron-sulfur protein as acceptor"/>
    <property type="evidence" value="ECO:0007669"/>
    <property type="project" value="InterPro"/>
</dbReference>
<dbReference type="AlphaFoldDB" id="A0A0S7XKT5"/>
<proteinExistence type="predicted"/>
<dbReference type="GO" id="GO:0051539">
    <property type="term" value="F:4 iron, 4 sulfur cluster binding"/>
    <property type="evidence" value="ECO:0007669"/>
    <property type="project" value="UniProtKB-KW"/>
</dbReference>
<comment type="cofactor">
    <cofactor evidence="1">
        <name>[4Fe-4S] cluster</name>
        <dbReference type="ChEBI" id="CHEBI:49883"/>
    </cofactor>
</comment>
<dbReference type="InterPro" id="IPR011898">
    <property type="entry name" value="PorD_KorD"/>
</dbReference>
<dbReference type="SUPFAM" id="SSF54862">
    <property type="entry name" value="4Fe-4S ferredoxins"/>
    <property type="match status" value="1"/>
</dbReference>